<dbReference type="GO" id="GO:0005737">
    <property type="term" value="C:cytoplasm"/>
    <property type="evidence" value="ECO:0007669"/>
    <property type="project" value="UniProtKB-SubCell"/>
</dbReference>
<gene>
    <name evidence="15" type="ORF">BPSY_0046</name>
</gene>
<evidence type="ECO:0000256" key="1">
    <source>
        <dbReference type="ARBA" id="ARBA00000077"/>
    </source>
</evidence>
<dbReference type="GO" id="GO:0004523">
    <property type="term" value="F:RNA-DNA hybrid ribonuclease activity"/>
    <property type="evidence" value="ECO:0007669"/>
    <property type="project" value="UniProtKB-UniRule"/>
</dbReference>
<evidence type="ECO:0000256" key="5">
    <source>
        <dbReference type="ARBA" id="ARBA00007383"/>
    </source>
</evidence>
<name>A0A087CNL1_9BIFI</name>
<organism evidence="15 16">
    <name type="scientific">Bifidobacterium psychraerophilum</name>
    <dbReference type="NCBI Taxonomy" id="218140"/>
    <lineage>
        <taxon>Bacteria</taxon>
        <taxon>Bacillati</taxon>
        <taxon>Actinomycetota</taxon>
        <taxon>Actinomycetes</taxon>
        <taxon>Bifidobacteriales</taxon>
        <taxon>Bifidobacteriaceae</taxon>
        <taxon>Bifidobacterium</taxon>
    </lineage>
</organism>
<feature type="binding site" evidence="12">
    <location>
        <position position="29"/>
    </location>
    <ligand>
        <name>a divalent metal cation</name>
        <dbReference type="ChEBI" id="CHEBI:60240"/>
    </ligand>
</feature>
<reference evidence="15 16" key="1">
    <citation type="submission" date="2014-03" db="EMBL/GenBank/DDBJ databases">
        <title>Genomics of Bifidobacteria.</title>
        <authorList>
            <person name="Ventura M."/>
            <person name="Milani C."/>
            <person name="Lugli G.A."/>
        </authorList>
    </citation>
    <scope>NUCLEOTIDE SEQUENCE [LARGE SCALE GENOMIC DNA]</scope>
    <source>
        <strain evidence="15 16">LMG 21775</strain>
    </source>
</reference>
<evidence type="ECO:0000256" key="12">
    <source>
        <dbReference type="PROSITE-ProRule" id="PRU01319"/>
    </source>
</evidence>
<dbReference type="RefSeq" id="WP_033497986.1">
    <property type="nucleotide sequence ID" value="NZ_JBDNPR010000009.1"/>
</dbReference>
<dbReference type="InterPro" id="IPR022898">
    <property type="entry name" value="RNase_HII"/>
</dbReference>
<comment type="caution">
    <text evidence="15">The sequence shown here is derived from an EMBL/GenBank/DDBJ whole genome shotgun (WGS) entry which is preliminary data.</text>
</comment>
<dbReference type="GO" id="GO:0006298">
    <property type="term" value="P:mismatch repair"/>
    <property type="evidence" value="ECO:0007669"/>
    <property type="project" value="TreeGrafter"/>
</dbReference>
<evidence type="ECO:0000313" key="16">
    <source>
        <dbReference type="Proteomes" id="UP000029050"/>
    </source>
</evidence>
<keyword evidence="6" id="KW-0963">Cytoplasm</keyword>
<evidence type="ECO:0000256" key="13">
    <source>
        <dbReference type="RuleBase" id="RU003515"/>
    </source>
</evidence>
<dbReference type="EMBL" id="JGZI01000001">
    <property type="protein sequence ID" value="KFI84861.1"/>
    <property type="molecule type" value="Genomic_DNA"/>
</dbReference>
<dbReference type="InterPro" id="IPR001352">
    <property type="entry name" value="RNase_HII/HIII"/>
</dbReference>
<evidence type="ECO:0000259" key="14">
    <source>
        <dbReference type="PROSITE" id="PS51975"/>
    </source>
</evidence>
<dbReference type="GeneID" id="98299272"/>
<evidence type="ECO:0000256" key="2">
    <source>
        <dbReference type="ARBA" id="ARBA00001946"/>
    </source>
</evidence>
<evidence type="ECO:0000256" key="10">
    <source>
        <dbReference type="ARBA" id="ARBA00022801"/>
    </source>
</evidence>
<dbReference type="GO" id="GO:0032299">
    <property type="term" value="C:ribonuclease H2 complex"/>
    <property type="evidence" value="ECO:0007669"/>
    <property type="project" value="TreeGrafter"/>
</dbReference>
<keyword evidence="16" id="KW-1185">Reference proteome</keyword>
<dbReference type="PROSITE" id="PS51975">
    <property type="entry name" value="RNASE_H_2"/>
    <property type="match status" value="1"/>
</dbReference>
<dbReference type="STRING" id="218140.BPSY_0046"/>
<keyword evidence="9 12" id="KW-0255">Endonuclease</keyword>
<feature type="binding site" evidence="12">
    <location>
        <position position="28"/>
    </location>
    <ligand>
        <name>a divalent metal cation</name>
        <dbReference type="ChEBI" id="CHEBI:60240"/>
    </ligand>
</feature>
<dbReference type="eggNOG" id="COG0164">
    <property type="taxonomic scope" value="Bacteria"/>
</dbReference>
<evidence type="ECO:0000256" key="6">
    <source>
        <dbReference type="ARBA" id="ARBA00022490"/>
    </source>
</evidence>
<dbReference type="PANTHER" id="PTHR10954:SF18">
    <property type="entry name" value="RIBONUCLEASE HII"/>
    <property type="match status" value="1"/>
</dbReference>
<comment type="subcellular location">
    <subcellularLocation>
        <location evidence="4">Cytoplasm</location>
    </subcellularLocation>
</comment>
<dbReference type="CDD" id="cd07182">
    <property type="entry name" value="RNase_HII_bacteria_HII_like"/>
    <property type="match status" value="1"/>
</dbReference>
<comment type="cofactor">
    <cofactor evidence="2">
        <name>Mg(2+)</name>
        <dbReference type="ChEBI" id="CHEBI:18420"/>
    </cofactor>
</comment>
<dbReference type="GO" id="GO:0046872">
    <property type="term" value="F:metal ion binding"/>
    <property type="evidence" value="ECO:0007669"/>
    <property type="project" value="UniProtKB-KW"/>
</dbReference>
<comment type="function">
    <text evidence="3 13">Endonuclease that specifically degrades the RNA of RNA-DNA hybrids.</text>
</comment>
<dbReference type="Proteomes" id="UP000029050">
    <property type="component" value="Unassembled WGS sequence"/>
</dbReference>
<evidence type="ECO:0000313" key="15">
    <source>
        <dbReference type="EMBL" id="KFI84861.1"/>
    </source>
</evidence>
<proteinExistence type="inferred from homology"/>
<evidence type="ECO:0000256" key="3">
    <source>
        <dbReference type="ARBA" id="ARBA00004065"/>
    </source>
</evidence>
<dbReference type="Gene3D" id="3.30.420.10">
    <property type="entry name" value="Ribonuclease H-like superfamily/Ribonuclease H"/>
    <property type="match status" value="1"/>
</dbReference>
<dbReference type="PANTHER" id="PTHR10954">
    <property type="entry name" value="RIBONUCLEASE H2 SUBUNIT A"/>
    <property type="match status" value="1"/>
</dbReference>
<protein>
    <recommendedName>
        <fullName evidence="13">Ribonuclease</fullName>
        <ecNumber evidence="13">3.1.26.4</ecNumber>
    </recommendedName>
</protein>
<dbReference type="AlphaFoldDB" id="A0A087CNL1"/>
<comment type="cofactor">
    <cofactor evidence="12">
        <name>Mn(2+)</name>
        <dbReference type="ChEBI" id="CHEBI:29035"/>
    </cofactor>
    <cofactor evidence="12">
        <name>Mg(2+)</name>
        <dbReference type="ChEBI" id="CHEBI:18420"/>
    </cofactor>
    <text evidence="12">Manganese or magnesium. Binds 1 divalent metal ion per monomer in the absence of substrate. May bind a second metal ion after substrate binding.</text>
</comment>
<evidence type="ECO:0000256" key="7">
    <source>
        <dbReference type="ARBA" id="ARBA00022722"/>
    </source>
</evidence>
<dbReference type="NCBIfam" id="NF000595">
    <property type="entry name" value="PRK00015.1-3"/>
    <property type="match status" value="1"/>
</dbReference>
<dbReference type="SUPFAM" id="SSF53098">
    <property type="entry name" value="Ribonuclease H-like"/>
    <property type="match status" value="1"/>
</dbReference>
<keyword evidence="11" id="KW-0464">Manganese</keyword>
<evidence type="ECO:0000256" key="11">
    <source>
        <dbReference type="ARBA" id="ARBA00023211"/>
    </source>
</evidence>
<accession>A0A087CNL1</accession>
<keyword evidence="8 12" id="KW-0479">Metal-binding</keyword>
<keyword evidence="7 12" id="KW-0540">Nuclease</keyword>
<dbReference type="GO" id="GO:0003723">
    <property type="term" value="F:RNA binding"/>
    <property type="evidence" value="ECO:0007669"/>
    <property type="project" value="UniProtKB-UniRule"/>
</dbReference>
<evidence type="ECO:0000256" key="4">
    <source>
        <dbReference type="ARBA" id="ARBA00004496"/>
    </source>
</evidence>
<evidence type="ECO:0000256" key="8">
    <source>
        <dbReference type="ARBA" id="ARBA00022723"/>
    </source>
</evidence>
<evidence type="ECO:0000256" key="9">
    <source>
        <dbReference type="ARBA" id="ARBA00022759"/>
    </source>
</evidence>
<dbReference type="InterPro" id="IPR012337">
    <property type="entry name" value="RNaseH-like_sf"/>
</dbReference>
<feature type="binding site" evidence="12">
    <location>
        <position position="146"/>
    </location>
    <ligand>
        <name>a divalent metal cation</name>
        <dbReference type="ChEBI" id="CHEBI:60240"/>
    </ligand>
</feature>
<keyword evidence="10 12" id="KW-0378">Hydrolase</keyword>
<comment type="similarity">
    <text evidence="5 13">Belongs to the RNase HII family.</text>
</comment>
<comment type="catalytic activity">
    <reaction evidence="1 12 13">
        <text>Endonucleolytic cleavage to 5'-phosphomonoester.</text>
        <dbReference type="EC" id="3.1.26.4"/>
    </reaction>
</comment>
<dbReference type="OrthoDB" id="9803420at2"/>
<feature type="domain" description="RNase H type-2" evidence="14">
    <location>
        <begin position="22"/>
        <end position="233"/>
    </location>
</feature>
<sequence length="233" mass="25120">MTTSHEIPTLLTERGLAERNYDVVIGLDEVGRGALAGPVMVGAVAVRSARLSDLDIIAGVADSKLLSANRREAMLGDLEEWSDAWAVGAASNTEIDEFGIMHALGMAALRALTDVQAHMAFDARASRPSICAILDGPYDYITRVVDSFDAPELQYPVDVITQIKADQHCATVSSASVIAKVTRDHMMTSLARSEEAYAAYGWDRNKGYGSAAHREAIARLGPSPLHRVSWHLS</sequence>
<dbReference type="InterPro" id="IPR036397">
    <property type="entry name" value="RNaseH_sf"/>
</dbReference>
<dbReference type="GO" id="GO:0043137">
    <property type="term" value="P:DNA replication, removal of RNA primer"/>
    <property type="evidence" value="ECO:0007669"/>
    <property type="project" value="TreeGrafter"/>
</dbReference>
<dbReference type="Pfam" id="PF01351">
    <property type="entry name" value="RNase_HII"/>
    <property type="match status" value="1"/>
</dbReference>
<dbReference type="InterPro" id="IPR024567">
    <property type="entry name" value="RNase_HII/HIII_dom"/>
</dbReference>
<dbReference type="EC" id="3.1.26.4" evidence="13"/>